<dbReference type="OrthoDB" id="1654588at2"/>
<dbReference type="SUPFAM" id="SSF54184">
    <property type="entry name" value="Penicillin-binding protein 2x (pbp-2x), c-terminal domain"/>
    <property type="match status" value="1"/>
</dbReference>
<proteinExistence type="predicted"/>
<evidence type="ECO:0000313" key="1">
    <source>
        <dbReference type="EMBL" id="MTK20881.1"/>
    </source>
</evidence>
<name>A0A173U2Q2_9FIRM</name>
<accession>A0A173U2Q2</accession>
<dbReference type="Proteomes" id="UP000487649">
    <property type="component" value="Unassembled WGS sequence"/>
</dbReference>
<dbReference type="Pfam" id="PF03793">
    <property type="entry name" value="PASTA"/>
    <property type="match status" value="1"/>
</dbReference>
<evidence type="ECO:0000313" key="2">
    <source>
        <dbReference type="Proteomes" id="UP000487649"/>
    </source>
</evidence>
<comment type="caution">
    <text evidence="1">The sequence shown here is derived from an EMBL/GenBank/DDBJ whole genome shotgun (WGS) entry which is preliminary data.</text>
</comment>
<organism evidence="1 2">
    <name type="scientific">Turicibacter sanguinis</name>
    <dbReference type="NCBI Taxonomy" id="154288"/>
    <lineage>
        <taxon>Bacteria</taxon>
        <taxon>Bacillati</taxon>
        <taxon>Bacillota</taxon>
        <taxon>Erysipelotrichia</taxon>
        <taxon>Erysipelotrichales</taxon>
        <taxon>Turicibacteraceae</taxon>
        <taxon>Turicibacter</taxon>
    </lineage>
</organism>
<gene>
    <name evidence="1" type="ORF">GMA92_05545</name>
</gene>
<sequence>MNESKKRKKYRLNAKFYCWIFLFGIIGTLIFNVKYSIQSNTLPNFHGWSAEEVMAYDKEHENITVIYELVYSYDILQNRVMEQSIKPRTVIGKDPLVLTVTVSKGAPVMDDFTGKSVSKLMEFANEHDLIVVSTEGSDEVEKRSGNQVISQSVLMGETLKKGEKIQVTLN</sequence>
<dbReference type="AlphaFoldDB" id="A0A173U2Q2"/>
<dbReference type="SMART" id="SM00740">
    <property type="entry name" value="PASTA"/>
    <property type="match status" value="2"/>
</dbReference>
<dbReference type="PROSITE" id="PS51178">
    <property type="entry name" value="PASTA"/>
    <property type="match status" value="1"/>
</dbReference>
<dbReference type="Gene3D" id="3.30.10.20">
    <property type="match status" value="2"/>
</dbReference>
<dbReference type="CDD" id="cd06577">
    <property type="entry name" value="PASTA_pknB"/>
    <property type="match status" value="1"/>
</dbReference>
<protein>
    <submittedName>
        <fullName evidence="1">PASTA domain-containing protein</fullName>
    </submittedName>
</protein>
<dbReference type="EMBL" id="WMQE01000009">
    <property type="protein sequence ID" value="MTK20881.1"/>
    <property type="molecule type" value="Genomic_DNA"/>
</dbReference>
<dbReference type="RefSeq" id="WP_006785468.1">
    <property type="nucleotide sequence ID" value="NZ_CABJBH010000001.1"/>
</dbReference>
<reference evidence="1 2" key="1">
    <citation type="journal article" date="2019" name="Nat. Med.">
        <title>A library of human gut bacterial isolates paired with longitudinal multiomics data enables mechanistic microbiome research.</title>
        <authorList>
            <person name="Poyet M."/>
            <person name="Groussin M."/>
            <person name="Gibbons S.M."/>
            <person name="Avila-Pacheco J."/>
            <person name="Jiang X."/>
            <person name="Kearney S.M."/>
            <person name="Perrotta A.R."/>
            <person name="Berdy B."/>
            <person name="Zhao S."/>
            <person name="Lieberman T.D."/>
            <person name="Swanson P.K."/>
            <person name="Smith M."/>
            <person name="Roesemann S."/>
            <person name="Alexander J.E."/>
            <person name="Rich S.A."/>
            <person name="Livny J."/>
            <person name="Vlamakis H."/>
            <person name="Clish C."/>
            <person name="Bullock K."/>
            <person name="Deik A."/>
            <person name="Scott J."/>
            <person name="Pierce K.A."/>
            <person name="Xavier R.J."/>
            <person name="Alm E.J."/>
        </authorList>
    </citation>
    <scope>NUCLEOTIDE SEQUENCE [LARGE SCALE GENOMIC DNA]</scope>
    <source>
        <strain evidence="1 2">BIOML-A198</strain>
    </source>
</reference>
<dbReference type="InterPro" id="IPR005543">
    <property type="entry name" value="PASTA_dom"/>
</dbReference>